<dbReference type="OrthoDB" id="9997739at2759"/>
<dbReference type="Gene3D" id="3.30.710.10">
    <property type="entry name" value="Potassium Channel Kv1.1, Chain A"/>
    <property type="match status" value="1"/>
</dbReference>
<dbReference type="Pfam" id="PF24570">
    <property type="entry name" value="BACK_BPM_SPOP"/>
    <property type="match status" value="1"/>
</dbReference>
<reference evidence="5" key="2">
    <citation type="submission" date="2017-06" db="EMBL/GenBank/DDBJ databases">
        <title>WGS assembly of Brachypodium distachyon.</title>
        <authorList>
            <consortium name="The International Brachypodium Initiative"/>
            <person name="Lucas S."/>
            <person name="Harmon-Smith M."/>
            <person name="Lail K."/>
            <person name="Tice H."/>
            <person name="Grimwood J."/>
            <person name="Bruce D."/>
            <person name="Barry K."/>
            <person name="Shu S."/>
            <person name="Lindquist E."/>
            <person name="Wang M."/>
            <person name="Pitluck S."/>
            <person name="Vogel J.P."/>
            <person name="Garvin D.F."/>
            <person name="Mockler T.C."/>
            <person name="Schmutz J."/>
            <person name="Rokhsar D."/>
            <person name="Bevan M.W."/>
        </authorList>
    </citation>
    <scope>NUCLEOTIDE SEQUENCE</scope>
    <source>
        <strain evidence="5">Bd21</strain>
    </source>
</reference>
<evidence type="ECO:0000313" key="6">
    <source>
        <dbReference type="EnsemblPlants" id="PNT68444"/>
    </source>
</evidence>
<dbReference type="SUPFAM" id="SSF54695">
    <property type="entry name" value="POZ domain"/>
    <property type="match status" value="1"/>
</dbReference>
<dbReference type="EMBL" id="CM000882">
    <property type="protein sequence ID" value="PNT68444.1"/>
    <property type="molecule type" value="Genomic_DNA"/>
</dbReference>
<dbReference type="Gramene" id="PNT68444">
    <property type="protein sequence ID" value="PNT68444"/>
    <property type="gene ID" value="BRADI_3g40715v3"/>
</dbReference>
<proteinExistence type="inferred from homology"/>
<feature type="compositionally biased region" description="Low complexity" evidence="3">
    <location>
        <begin position="87"/>
        <end position="101"/>
    </location>
</feature>
<feature type="domain" description="BTB" evidence="4">
    <location>
        <begin position="174"/>
        <end position="241"/>
    </location>
</feature>
<evidence type="ECO:0000256" key="2">
    <source>
        <dbReference type="ARBA" id="ARBA00010846"/>
    </source>
</evidence>
<dbReference type="PANTHER" id="PTHR26379:SF238">
    <property type="entry name" value="OS08G0523100 PROTEIN"/>
    <property type="match status" value="1"/>
</dbReference>
<dbReference type="RefSeq" id="XP_010236760.1">
    <property type="nucleotide sequence ID" value="XM_010238458.1"/>
</dbReference>
<sequence length="369" mass="39646">MASTPGSGYLQFKIDYSAAARRRRRRATVQTKHVSAGGHLWRVRCYPYRLGLGDVSVFFDLPAATSTAPAPIITAVLEAFLIGSDGSPSRGRRSVVSCSPGADPAKPPRPWGWPRVAGGEKDDWRLQSHEYLNGGHVTVLCGVIVLGGGEPAGPSAVGQLGSHLGGLLDNDLTSDVSFLVGGETVKAHRAVLAARSPVFKAALFGPMAEAQMAHITLENLDPDTFRNLLRFIYTDDDNNDKEQNVLRGLRLLAAADRYGVGGLKHACEQRRALTAGTAAAALECAEMHGLPGLRKRCVDFLVAKKGNLRKAAATEAYGRLFPWVIQEIEDKAKRREERKQGALADEVGSVLSWSRKRSASDIAADPSVS</sequence>
<dbReference type="GO" id="GO:0016567">
    <property type="term" value="P:protein ubiquitination"/>
    <property type="evidence" value="ECO:0007669"/>
    <property type="project" value="InterPro"/>
</dbReference>
<evidence type="ECO:0000259" key="4">
    <source>
        <dbReference type="PROSITE" id="PS50097"/>
    </source>
</evidence>
<dbReference type="EnsemblPlants" id="PNT68444">
    <property type="protein sequence ID" value="PNT68444"/>
    <property type="gene ID" value="BRADI_3g40715v3"/>
</dbReference>
<dbReference type="SUPFAM" id="SSF49599">
    <property type="entry name" value="TRAF domain-like"/>
    <property type="match status" value="1"/>
</dbReference>
<dbReference type="InterPro" id="IPR056423">
    <property type="entry name" value="BACK_BPM_SPOP"/>
</dbReference>
<evidence type="ECO:0000313" key="7">
    <source>
        <dbReference type="Proteomes" id="UP000008810"/>
    </source>
</evidence>
<dbReference type="InterPro" id="IPR045005">
    <property type="entry name" value="BPM1-6"/>
</dbReference>
<dbReference type="InterPro" id="IPR011333">
    <property type="entry name" value="SKP1/BTB/POZ_sf"/>
</dbReference>
<dbReference type="SMART" id="SM00225">
    <property type="entry name" value="BTB"/>
    <property type="match status" value="1"/>
</dbReference>
<name>A0A2K2D2C8_BRADI</name>
<dbReference type="PROSITE" id="PS50097">
    <property type="entry name" value="BTB"/>
    <property type="match status" value="1"/>
</dbReference>
<comment type="pathway">
    <text evidence="1">Protein modification; protein ubiquitination.</text>
</comment>
<feature type="region of interest" description="Disordered" evidence="3">
    <location>
        <begin position="87"/>
        <end position="114"/>
    </location>
</feature>
<gene>
    <name evidence="6" type="primary">LOC104584248</name>
    <name evidence="5" type="ORF">BRADI_3g40715v3</name>
</gene>
<organism evidence="5">
    <name type="scientific">Brachypodium distachyon</name>
    <name type="common">Purple false brome</name>
    <name type="synonym">Trachynia distachya</name>
    <dbReference type="NCBI Taxonomy" id="15368"/>
    <lineage>
        <taxon>Eukaryota</taxon>
        <taxon>Viridiplantae</taxon>
        <taxon>Streptophyta</taxon>
        <taxon>Embryophyta</taxon>
        <taxon>Tracheophyta</taxon>
        <taxon>Spermatophyta</taxon>
        <taxon>Magnoliopsida</taxon>
        <taxon>Liliopsida</taxon>
        <taxon>Poales</taxon>
        <taxon>Poaceae</taxon>
        <taxon>BOP clade</taxon>
        <taxon>Pooideae</taxon>
        <taxon>Stipodae</taxon>
        <taxon>Brachypodieae</taxon>
        <taxon>Brachypodium</taxon>
    </lineage>
</organism>
<dbReference type="KEGG" id="bdi:104584248"/>
<dbReference type="Pfam" id="PF00651">
    <property type="entry name" value="BTB"/>
    <property type="match status" value="1"/>
</dbReference>
<dbReference type="Proteomes" id="UP000008810">
    <property type="component" value="Chromosome 3"/>
</dbReference>
<evidence type="ECO:0000256" key="3">
    <source>
        <dbReference type="SAM" id="MobiDB-lite"/>
    </source>
</evidence>
<accession>A0A2K2D2C8</accession>
<evidence type="ECO:0000256" key="1">
    <source>
        <dbReference type="ARBA" id="ARBA00004906"/>
    </source>
</evidence>
<comment type="similarity">
    <text evidence="2">Belongs to the Tdpoz family.</text>
</comment>
<dbReference type="CDD" id="cd00121">
    <property type="entry name" value="MATH"/>
    <property type="match status" value="1"/>
</dbReference>
<dbReference type="PANTHER" id="PTHR26379">
    <property type="entry name" value="BTB/POZ AND MATH DOMAIN-CONTAINING PROTEIN 1"/>
    <property type="match status" value="1"/>
</dbReference>
<dbReference type="InterPro" id="IPR000210">
    <property type="entry name" value="BTB/POZ_dom"/>
</dbReference>
<dbReference type="InterPro" id="IPR002083">
    <property type="entry name" value="MATH/TRAF_dom"/>
</dbReference>
<dbReference type="AlphaFoldDB" id="A0A2K2D2C8"/>
<protein>
    <recommendedName>
        <fullName evidence="4">BTB domain-containing protein</fullName>
    </recommendedName>
</protein>
<keyword evidence="7" id="KW-1185">Reference proteome</keyword>
<reference evidence="5 6" key="1">
    <citation type="journal article" date="2010" name="Nature">
        <title>Genome sequencing and analysis of the model grass Brachypodium distachyon.</title>
        <authorList>
            <consortium name="International Brachypodium Initiative"/>
        </authorList>
    </citation>
    <scope>NUCLEOTIDE SEQUENCE [LARGE SCALE GENOMIC DNA]</scope>
    <source>
        <strain evidence="5 6">Bd21</strain>
    </source>
</reference>
<dbReference type="GeneID" id="104584248"/>
<reference evidence="6" key="3">
    <citation type="submission" date="2018-08" db="UniProtKB">
        <authorList>
            <consortium name="EnsemblPlants"/>
        </authorList>
    </citation>
    <scope>IDENTIFICATION</scope>
    <source>
        <strain evidence="6">cv. Bd21</strain>
    </source>
</reference>
<evidence type="ECO:0000313" key="5">
    <source>
        <dbReference type="EMBL" id="PNT68444.1"/>
    </source>
</evidence>